<dbReference type="GO" id="GO:0016491">
    <property type="term" value="F:oxidoreductase activity"/>
    <property type="evidence" value="ECO:0007669"/>
    <property type="project" value="UniProtKB-KW"/>
</dbReference>
<feature type="domain" description="NADP-dependent oxidoreductase" evidence="2">
    <location>
        <begin position="26"/>
        <end position="84"/>
    </location>
</feature>
<name>A0A382IQ66_9ZZZZ</name>
<dbReference type="Pfam" id="PF00248">
    <property type="entry name" value="Aldo_ket_red"/>
    <property type="match status" value="1"/>
</dbReference>
<keyword evidence="1" id="KW-0560">Oxidoreductase</keyword>
<evidence type="ECO:0000313" key="3">
    <source>
        <dbReference type="EMBL" id="SVC00811.1"/>
    </source>
</evidence>
<sequence>MLMLYSGQEANMRQQKLGRSDINVSEICLGSMTWGTQNDYTEASAQIDKAWEQGVNFIDTAELYPTTPLSAETQGDTEEIIGKYM</sequence>
<dbReference type="SUPFAM" id="SSF51430">
    <property type="entry name" value="NAD(P)-linked oxidoreductase"/>
    <property type="match status" value="1"/>
</dbReference>
<evidence type="ECO:0000256" key="1">
    <source>
        <dbReference type="ARBA" id="ARBA00023002"/>
    </source>
</evidence>
<dbReference type="InterPro" id="IPR023210">
    <property type="entry name" value="NADP_OxRdtase_dom"/>
</dbReference>
<protein>
    <recommendedName>
        <fullName evidence="2">NADP-dependent oxidoreductase domain-containing protein</fullName>
    </recommendedName>
</protein>
<organism evidence="3">
    <name type="scientific">marine metagenome</name>
    <dbReference type="NCBI Taxonomy" id="408172"/>
    <lineage>
        <taxon>unclassified sequences</taxon>
        <taxon>metagenomes</taxon>
        <taxon>ecological metagenomes</taxon>
    </lineage>
</organism>
<dbReference type="PANTHER" id="PTHR43364">
    <property type="entry name" value="NADH-SPECIFIC METHYLGLYOXAL REDUCTASE-RELATED"/>
    <property type="match status" value="1"/>
</dbReference>
<reference evidence="3" key="1">
    <citation type="submission" date="2018-05" db="EMBL/GenBank/DDBJ databases">
        <authorList>
            <person name="Lanie J.A."/>
            <person name="Ng W.-L."/>
            <person name="Kazmierczak K.M."/>
            <person name="Andrzejewski T.M."/>
            <person name="Davidsen T.M."/>
            <person name="Wayne K.J."/>
            <person name="Tettelin H."/>
            <person name="Glass J.I."/>
            <person name="Rusch D."/>
            <person name="Podicherti R."/>
            <person name="Tsui H.-C.T."/>
            <person name="Winkler M.E."/>
        </authorList>
    </citation>
    <scope>NUCLEOTIDE SEQUENCE</scope>
</reference>
<feature type="non-terminal residue" evidence="3">
    <location>
        <position position="85"/>
    </location>
</feature>
<gene>
    <name evidence="3" type="ORF">METZ01_LOCUS253665</name>
</gene>
<dbReference type="InterPro" id="IPR036812">
    <property type="entry name" value="NAD(P)_OxRdtase_dom_sf"/>
</dbReference>
<dbReference type="Gene3D" id="3.20.20.100">
    <property type="entry name" value="NADP-dependent oxidoreductase domain"/>
    <property type="match status" value="1"/>
</dbReference>
<dbReference type="InterPro" id="IPR050523">
    <property type="entry name" value="AKR_Detox_Biosynth"/>
</dbReference>
<dbReference type="PANTHER" id="PTHR43364:SF4">
    <property type="entry name" value="NAD(P)-LINKED OXIDOREDUCTASE SUPERFAMILY PROTEIN"/>
    <property type="match status" value="1"/>
</dbReference>
<accession>A0A382IQ66</accession>
<dbReference type="AlphaFoldDB" id="A0A382IQ66"/>
<dbReference type="EMBL" id="UINC01068294">
    <property type="protein sequence ID" value="SVC00811.1"/>
    <property type="molecule type" value="Genomic_DNA"/>
</dbReference>
<proteinExistence type="predicted"/>
<evidence type="ECO:0000259" key="2">
    <source>
        <dbReference type="Pfam" id="PF00248"/>
    </source>
</evidence>